<keyword evidence="2" id="KW-1185">Reference proteome</keyword>
<dbReference type="Proteomes" id="UP001141253">
    <property type="component" value="Chromosome 17"/>
</dbReference>
<sequence>MKAMVSSASATARTTIFHYDVQFGRFCTNKHKGRRFLPVHSLSSSESSPEQDHKVKLVLLLQLLVPKQLLLMMILSC</sequence>
<dbReference type="EMBL" id="JAPFFI010000013">
    <property type="protein sequence ID" value="KAJ6371085.1"/>
    <property type="molecule type" value="Genomic_DNA"/>
</dbReference>
<evidence type="ECO:0000313" key="1">
    <source>
        <dbReference type="EMBL" id="KAJ6371085.1"/>
    </source>
</evidence>
<reference evidence="1" key="2">
    <citation type="journal article" date="2023" name="Int. J. Mol. Sci.">
        <title>De Novo Assembly and Annotation of 11 Diverse Shrub Willow (Salix) Genomes Reveals Novel Gene Organization in Sex-Linked Regions.</title>
        <authorList>
            <person name="Hyden B."/>
            <person name="Feng K."/>
            <person name="Yates T.B."/>
            <person name="Jawdy S."/>
            <person name="Cereghino C."/>
            <person name="Smart L.B."/>
            <person name="Muchero W."/>
        </authorList>
    </citation>
    <scope>NUCLEOTIDE SEQUENCE</scope>
    <source>
        <tissue evidence="1">Shoot tip</tissue>
    </source>
</reference>
<evidence type="ECO:0000313" key="2">
    <source>
        <dbReference type="Proteomes" id="UP001141253"/>
    </source>
</evidence>
<protein>
    <submittedName>
        <fullName evidence="1">Uncharacterized protein</fullName>
    </submittedName>
</protein>
<gene>
    <name evidence="1" type="ORF">OIU77_001569</name>
</gene>
<accession>A0ABQ9B401</accession>
<reference evidence="1" key="1">
    <citation type="submission" date="2022-10" db="EMBL/GenBank/DDBJ databases">
        <authorList>
            <person name="Hyden B.L."/>
            <person name="Feng K."/>
            <person name="Yates T."/>
            <person name="Jawdy S."/>
            <person name="Smart L.B."/>
            <person name="Muchero W."/>
        </authorList>
    </citation>
    <scope>NUCLEOTIDE SEQUENCE</scope>
    <source>
        <tissue evidence="1">Shoot tip</tissue>
    </source>
</reference>
<comment type="caution">
    <text evidence="1">The sequence shown here is derived from an EMBL/GenBank/DDBJ whole genome shotgun (WGS) entry which is preliminary data.</text>
</comment>
<name>A0ABQ9B401_9ROSI</name>
<proteinExistence type="predicted"/>
<organism evidence="1 2">
    <name type="scientific">Salix suchowensis</name>
    <dbReference type="NCBI Taxonomy" id="1278906"/>
    <lineage>
        <taxon>Eukaryota</taxon>
        <taxon>Viridiplantae</taxon>
        <taxon>Streptophyta</taxon>
        <taxon>Embryophyta</taxon>
        <taxon>Tracheophyta</taxon>
        <taxon>Spermatophyta</taxon>
        <taxon>Magnoliopsida</taxon>
        <taxon>eudicotyledons</taxon>
        <taxon>Gunneridae</taxon>
        <taxon>Pentapetalae</taxon>
        <taxon>rosids</taxon>
        <taxon>fabids</taxon>
        <taxon>Malpighiales</taxon>
        <taxon>Salicaceae</taxon>
        <taxon>Saliceae</taxon>
        <taxon>Salix</taxon>
    </lineage>
</organism>